<protein>
    <submittedName>
        <fullName evidence="1">Uncharacterized protein</fullName>
    </submittedName>
</protein>
<keyword evidence="2" id="KW-1185">Reference proteome</keyword>
<proteinExistence type="predicted"/>
<organism evidence="1 2">
    <name type="scientific">Hyalomma asiaticum</name>
    <name type="common">Tick</name>
    <dbReference type="NCBI Taxonomy" id="266040"/>
    <lineage>
        <taxon>Eukaryota</taxon>
        <taxon>Metazoa</taxon>
        <taxon>Ecdysozoa</taxon>
        <taxon>Arthropoda</taxon>
        <taxon>Chelicerata</taxon>
        <taxon>Arachnida</taxon>
        <taxon>Acari</taxon>
        <taxon>Parasitiformes</taxon>
        <taxon>Ixodida</taxon>
        <taxon>Ixodoidea</taxon>
        <taxon>Ixodidae</taxon>
        <taxon>Hyalomminae</taxon>
        <taxon>Hyalomma</taxon>
    </lineage>
</organism>
<dbReference type="Proteomes" id="UP000821845">
    <property type="component" value="Chromosome 10"/>
</dbReference>
<reference evidence="1" key="1">
    <citation type="submission" date="2020-05" db="EMBL/GenBank/DDBJ databases">
        <title>Large-scale comparative analyses of tick genomes elucidate their genetic diversity and vector capacities.</title>
        <authorList>
            <person name="Jia N."/>
            <person name="Wang J."/>
            <person name="Shi W."/>
            <person name="Du L."/>
            <person name="Sun Y."/>
            <person name="Zhan W."/>
            <person name="Jiang J."/>
            <person name="Wang Q."/>
            <person name="Zhang B."/>
            <person name="Ji P."/>
            <person name="Sakyi L.B."/>
            <person name="Cui X."/>
            <person name="Yuan T."/>
            <person name="Jiang B."/>
            <person name="Yang W."/>
            <person name="Lam T.T.-Y."/>
            <person name="Chang Q."/>
            <person name="Ding S."/>
            <person name="Wang X."/>
            <person name="Zhu J."/>
            <person name="Ruan X."/>
            <person name="Zhao L."/>
            <person name="Wei J."/>
            <person name="Que T."/>
            <person name="Du C."/>
            <person name="Cheng J."/>
            <person name="Dai P."/>
            <person name="Han X."/>
            <person name="Huang E."/>
            <person name="Gao Y."/>
            <person name="Liu J."/>
            <person name="Shao H."/>
            <person name="Ye R."/>
            <person name="Li L."/>
            <person name="Wei W."/>
            <person name="Wang X."/>
            <person name="Wang C."/>
            <person name="Yang T."/>
            <person name="Huo Q."/>
            <person name="Li W."/>
            <person name="Guo W."/>
            <person name="Chen H."/>
            <person name="Zhou L."/>
            <person name="Ni X."/>
            <person name="Tian J."/>
            <person name="Zhou Y."/>
            <person name="Sheng Y."/>
            <person name="Liu T."/>
            <person name="Pan Y."/>
            <person name="Xia L."/>
            <person name="Li J."/>
            <person name="Zhao F."/>
            <person name="Cao W."/>
        </authorList>
    </citation>
    <scope>NUCLEOTIDE SEQUENCE</scope>
    <source>
        <strain evidence="1">Hyas-2018</strain>
    </source>
</reference>
<name>A0ACB7T8P1_HYAAI</name>
<dbReference type="EMBL" id="CM023490">
    <property type="protein sequence ID" value="KAH6943438.1"/>
    <property type="molecule type" value="Genomic_DNA"/>
</dbReference>
<sequence length="540" mass="60791">MEGEIIPLELLLQTCTEQRSGGCQLRRHLTYCNQVLWNAGLQLREDPGDEPGYMNVATAPGMCLESPYCQDCVRNQKPALVMLQWLLKNHRCIVSLEANYGTAHATRALVEATASSPNLSRLAICGLAGQPHGPGKARPRFDYAIVYSQGFIKFSARMDIPIGLLLKDDARIVSLDLSRLKMGPWTAEKLIDALIKNGTIQELAITAGSLYTRPPLKSFNLFVTFLLKEEATLRKLSIMGRDCTFDIATWRSLAPAIAKVKTLENLYFDVSATKLKCVLFLEAVFHSQSLRSLTFLPYPSDDDPHNDESSTLRKITLDVKLSEAENVDPEVASNVYSALSSNTRLNKIQLLLDYEVGEDDCKALADAPSNNRHLHEFLVLGMVEEGVEAFLDSLLTRLDQNYNLLLLDVPFCLDTNDQMRAAQEIVRRNCSLVDRATRFVMGTHNRDFACAFEILSEEPVLLMNVRKKATVSDQAESMVNEARNLLRYANFNTYMRLAGVVKRAVRCKYREDGGRQLDRLPYDCWVHIRRHLKIADVVEP</sequence>
<gene>
    <name evidence="1" type="ORF">HPB50_021670</name>
</gene>
<comment type="caution">
    <text evidence="1">The sequence shown here is derived from an EMBL/GenBank/DDBJ whole genome shotgun (WGS) entry which is preliminary data.</text>
</comment>
<evidence type="ECO:0000313" key="2">
    <source>
        <dbReference type="Proteomes" id="UP000821845"/>
    </source>
</evidence>
<accession>A0ACB7T8P1</accession>
<evidence type="ECO:0000313" key="1">
    <source>
        <dbReference type="EMBL" id="KAH6943438.1"/>
    </source>
</evidence>